<dbReference type="GO" id="GO:0004040">
    <property type="term" value="F:amidase activity"/>
    <property type="evidence" value="ECO:0007669"/>
    <property type="project" value="InterPro"/>
</dbReference>
<proteinExistence type="predicted"/>
<dbReference type="PANTHER" id="PTHR40572">
    <property type="entry name" value="PROTEIN BAX"/>
    <property type="match status" value="1"/>
</dbReference>
<comment type="caution">
    <text evidence="2">The sequence shown here is derived from an EMBL/GenBank/DDBJ whole genome shotgun (WGS) entry which is preliminary data.</text>
</comment>
<feature type="domain" description="Mannosyl-glycoprotein endo-beta-N-acetylglucosamidase-like" evidence="1">
    <location>
        <begin position="59"/>
        <end position="190"/>
    </location>
</feature>
<protein>
    <submittedName>
        <fullName evidence="2">Mannosyl-glycoprotein endo-beta-N-acetylglucosamidase</fullName>
    </submittedName>
</protein>
<evidence type="ECO:0000313" key="2">
    <source>
        <dbReference type="EMBL" id="TBR81330.1"/>
    </source>
</evidence>
<reference evidence="2 3" key="1">
    <citation type="submission" date="2018-07" db="EMBL/GenBank/DDBJ databases">
        <title>Campylobacter zealandensis sp. nov., isolated from birds and water in New Zealand.</title>
        <authorList>
            <person name="Wilkinson D.A."/>
            <person name="Biggs P.J."/>
            <person name="French N.P."/>
            <person name="Midwinter A.C."/>
        </authorList>
    </citation>
    <scope>NUCLEOTIDE SEQUENCE [LARGE SCALE GENOMIC DNA]</scope>
    <source>
        <strain evidence="2 3">B423b</strain>
    </source>
</reference>
<dbReference type="InterPro" id="IPR002901">
    <property type="entry name" value="MGlyc_endo_b_GlcNAc-like_dom"/>
</dbReference>
<dbReference type="OrthoDB" id="9788155at2"/>
<evidence type="ECO:0000313" key="3">
    <source>
        <dbReference type="Proteomes" id="UP000292583"/>
    </source>
</evidence>
<accession>A0A4Q9JUI2</accession>
<dbReference type="EMBL" id="QPGR01000006">
    <property type="protein sequence ID" value="TBR81330.1"/>
    <property type="molecule type" value="Genomic_DNA"/>
</dbReference>
<dbReference type="PANTHER" id="PTHR40572:SF1">
    <property type="entry name" value="PROTEIN BAX"/>
    <property type="match status" value="1"/>
</dbReference>
<organism evidence="2 3">
    <name type="scientific">Campylobacter novaezeelandiae</name>
    <dbReference type="NCBI Taxonomy" id="2267891"/>
    <lineage>
        <taxon>Bacteria</taxon>
        <taxon>Pseudomonadati</taxon>
        <taxon>Campylobacterota</taxon>
        <taxon>Epsilonproteobacteria</taxon>
        <taxon>Campylobacterales</taxon>
        <taxon>Campylobacteraceae</taxon>
        <taxon>Campylobacter</taxon>
    </lineage>
</organism>
<dbReference type="InterPro" id="IPR053195">
    <property type="entry name" value="Bax-like"/>
</dbReference>
<keyword evidence="3" id="KW-1185">Reference proteome</keyword>
<sequence>MNEMFDNSFENILKEREFAQNFINEGAKTGFRNLDINGLKKLIELKNKYRINNLFNLDEYEKKINLIPKSMGIAQALVESATATSRFAREANNLFGEWTWGEKGLIPNERQEGKKHKIRIFDSLQESVDSYILNLNRHFAYEDFRSLRQSCFIQGKNITGIKAIENLHSYSENKNAYIEIIKKIIEKYELEKYDTLKTQSPFIKR</sequence>
<dbReference type="Proteomes" id="UP000292583">
    <property type="component" value="Unassembled WGS sequence"/>
</dbReference>
<dbReference type="Gene3D" id="1.10.530.10">
    <property type="match status" value="1"/>
</dbReference>
<gene>
    <name evidence="2" type="ORF">DU473_03970</name>
</gene>
<dbReference type="AlphaFoldDB" id="A0A4Q9JUI2"/>
<dbReference type="Pfam" id="PF01832">
    <property type="entry name" value="Glucosaminidase"/>
    <property type="match status" value="1"/>
</dbReference>
<name>A0A4Q9JUI2_9BACT</name>
<evidence type="ECO:0000259" key="1">
    <source>
        <dbReference type="Pfam" id="PF01832"/>
    </source>
</evidence>